<protein>
    <submittedName>
        <fullName evidence="1">Uncharacterized protein</fullName>
    </submittedName>
</protein>
<dbReference type="AlphaFoldDB" id="A0A0F9TGG0"/>
<evidence type="ECO:0000313" key="1">
    <source>
        <dbReference type="EMBL" id="KKN73992.1"/>
    </source>
</evidence>
<accession>A0A0F9TGG0</accession>
<gene>
    <name evidence="1" type="ORF">LCGC14_0395580</name>
</gene>
<organism evidence="1">
    <name type="scientific">marine sediment metagenome</name>
    <dbReference type="NCBI Taxonomy" id="412755"/>
    <lineage>
        <taxon>unclassified sequences</taxon>
        <taxon>metagenomes</taxon>
        <taxon>ecological metagenomes</taxon>
    </lineage>
</organism>
<comment type="caution">
    <text evidence="1">The sequence shown here is derived from an EMBL/GenBank/DDBJ whole genome shotgun (WGS) entry which is preliminary data.</text>
</comment>
<sequence>MNEYYKQQVDEWLESRKTEYCQSCFKRKKEKEMFSGSICIDCKGGEEDKQHAKKNA</sequence>
<proteinExistence type="predicted"/>
<reference evidence="1" key="1">
    <citation type="journal article" date="2015" name="Nature">
        <title>Complex archaea that bridge the gap between prokaryotes and eukaryotes.</title>
        <authorList>
            <person name="Spang A."/>
            <person name="Saw J.H."/>
            <person name="Jorgensen S.L."/>
            <person name="Zaremba-Niedzwiedzka K."/>
            <person name="Martijn J."/>
            <person name="Lind A.E."/>
            <person name="van Eijk R."/>
            <person name="Schleper C."/>
            <person name="Guy L."/>
            <person name="Ettema T.J."/>
        </authorList>
    </citation>
    <scope>NUCLEOTIDE SEQUENCE</scope>
</reference>
<dbReference type="EMBL" id="LAZR01000334">
    <property type="protein sequence ID" value="KKN73992.1"/>
    <property type="molecule type" value="Genomic_DNA"/>
</dbReference>
<name>A0A0F9TGG0_9ZZZZ</name>